<dbReference type="PANTHER" id="PTHR38432">
    <property type="entry name" value="TELA-LIKE PROTEIN SAOUHSC_01408"/>
    <property type="match status" value="1"/>
</dbReference>
<dbReference type="eggNOG" id="COG3853">
    <property type="taxonomic scope" value="Bacteria"/>
</dbReference>
<dbReference type="PANTHER" id="PTHR38432:SF1">
    <property type="entry name" value="TELA-LIKE PROTEIN SAOUHSC_01408"/>
    <property type="match status" value="1"/>
</dbReference>
<proteinExistence type="inferred from homology"/>
<name>E4KP57_9LACT</name>
<gene>
    <name evidence="2" type="ORF">HMPREF9257_1343</name>
</gene>
<evidence type="ECO:0000256" key="1">
    <source>
        <dbReference type="ARBA" id="ARBA00005541"/>
    </source>
</evidence>
<dbReference type="Proteomes" id="UP000005990">
    <property type="component" value="Unassembled WGS sequence"/>
</dbReference>
<evidence type="ECO:0000313" key="2">
    <source>
        <dbReference type="EMBL" id="EFR31213.1"/>
    </source>
</evidence>
<organism evidence="2 3">
    <name type="scientific">Eremococcus coleocola ACS-139-V-Col8</name>
    <dbReference type="NCBI Taxonomy" id="908337"/>
    <lineage>
        <taxon>Bacteria</taxon>
        <taxon>Bacillati</taxon>
        <taxon>Bacillota</taxon>
        <taxon>Bacilli</taxon>
        <taxon>Lactobacillales</taxon>
        <taxon>Aerococcaceae</taxon>
        <taxon>Eremococcus</taxon>
    </lineage>
</organism>
<dbReference type="AlphaFoldDB" id="E4KP57"/>
<dbReference type="Pfam" id="PF05816">
    <property type="entry name" value="TelA"/>
    <property type="match status" value="1"/>
</dbReference>
<protein>
    <submittedName>
        <fullName evidence="2">Toxic anion resistance protein TelA</fullName>
    </submittedName>
</protein>
<sequence length="433" mass="49827">MTDSDMQKDMDEKSMNIEDFFDQTHTYSHVDDLLADPFDEASSSPTNQFQSELEEAALKAQKQVTNEKLIDRLPQHRQGQARDLAKKINENDMAAILVYGANAQKKLGDFSHQILQQVQVKDTGEIGDSLVELMQYLQESNPKDLSAQPNMFTKLFKKVKNSLTDTQIRYQKIGSQIDRVAIRLERERNELMNDNRILEQFYEKNKDYFEALNIYIAAGEVKMDQLLNETIPSAIEQAKTSQSQMDIQKVNDLSQFLDRLDKRTHDLRLTRQMTLQQAPQIRMIQNTNQALAEKIQVSIHTAIPLWENQITIALALLRQQGAANSQRMVSETTNNLLLKNSEMLHQSSTDIAREVERGVIDLETLQKSQQNLIKTIEDTLQIQQSGFAQRRAAEEELSAMEAELRNKLLDISRIQTNQKSQQFSENKADQYDF</sequence>
<dbReference type="InterPro" id="IPR008863">
    <property type="entry name" value="Toxic_anion-R_TelA"/>
</dbReference>
<comment type="caution">
    <text evidence="2">The sequence shown here is derived from an EMBL/GenBank/DDBJ whole genome shotgun (WGS) entry which is preliminary data.</text>
</comment>
<accession>E4KP57</accession>
<dbReference type="STRING" id="908337.HMPREF9257_1343"/>
<dbReference type="RefSeq" id="WP_006418416.1">
    <property type="nucleotide sequence ID" value="NZ_AENN01000015.1"/>
</dbReference>
<comment type="similarity">
    <text evidence="1">Belongs to the TelA family.</text>
</comment>
<dbReference type="OrthoDB" id="9768858at2"/>
<dbReference type="PIRSF" id="PIRSF026508">
    <property type="entry name" value="TelA"/>
    <property type="match status" value="1"/>
</dbReference>
<evidence type="ECO:0000313" key="3">
    <source>
        <dbReference type="Proteomes" id="UP000005990"/>
    </source>
</evidence>
<dbReference type="EMBL" id="AENN01000015">
    <property type="protein sequence ID" value="EFR31213.1"/>
    <property type="molecule type" value="Genomic_DNA"/>
</dbReference>
<reference evidence="2 3" key="1">
    <citation type="submission" date="2010-10" db="EMBL/GenBank/DDBJ databases">
        <authorList>
            <person name="Durkin A.S."/>
            <person name="Madupu R."/>
            <person name="Torralba M."/>
            <person name="Gillis M."/>
            <person name="Methe B."/>
            <person name="Sutton G."/>
            <person name="Nelson K.E."/>
        </authorList>
    </citation>
    <scope>NUCLEOTIDE SEQUENCE [LARGE SCALE GENOMIC DNA]</scope>
    <source>
        <strain evidence="2 3">ACS-139-V-Col8</strain>
    </source>
</reference>
<keyword evidence="3" id="KW-1185">Reference proteome</keyword>